<evidence type="ECO:0000313" key="1">
    <source>
        <dbReference type="EMBL" id="OLP73984.1"/>
    </source>
</evidence>
<reference evidence="1 2" key="1">
    <citation type="submission" date="2016-02" db="EMBL/GenBank/DDBJ databases">
        <title>Genome analysis of coral dinoflagellate symbionts highlights evolutionary adaptations to a symbiotic lifestyle.</title>
        <authorList>
            <person name="Aranda M."/>
            <person name="Li Y."/>
            <person name="Liew Y.J."/>
            <person name="Baumgarten S."/>
            <person name="Simakov O."/>
            <person name="Wilson M."/>
            <person name="Piel J."/>
            <person name="Ashoor H."/>
            <person name="Bougouffa S."/>
            <person name="Bajic V.B."/>
            <person name="Ryu T."/>
            <person name="Ravasi T."/>
            <person name="Bayer T."/>
            <person name="Micklem G."/>
            <person name="Kim H."/>
            <person name="Bhak J."/>
            <person name="Lajeunesse T.C."/>
            <person name="Voolstra C.R."/>
        </authorList>
    </citation>
    <scope>NUCLEOTIDE SEQUENCE [LARGE SCALE GENOMIC DNA]</scope>
    <source>
        <strain evidence="1 2">CCMP2467</strain>
    </source>
</reference>
<feature type="non-terminal residue" evidence="1">
    <location>
        <position position="46"/>
    </location>
</feature>
<dbReference type="OrthoDB" id="409063at2759"/>
<gene>
    <name evidence="1" type="ORF">AK812_SmicGene46614</name>
</gene>
<dbReference type="EMBL" id="LSRX01004433">
    <property type="protein sequence ID" value="OLP73984.1"/>
    <property type="molecule type" value="Genomic_DNA"/>
</dbReference>
<name>A0A1Q9BTM7_SYMMI</name>
<dbReference type="AlphaFoldDB" id="A0A1Q9BTM7"/>
<comment type="caution">
    <text evidence="1">The sequence shown here is derived from an EMBL/GenBank/DDBJ whole genome shotgun (WGS) entry which is preliminary data.</text>
</comment>
<keyword evidence="2" id="KW-1185">Reference proteome</keyword>
<protein>
    <submittedName>
        <fullName evidence="1">Uncharacterized protein</fullName>
    </submittedName>
</protein>
<accession>A0A1Q9BTM7</accession>
<dbReference type="Proteomes" id="UP000186817">
    <property type="component" value="Unassembled WGS sequence"/>
</dbReference>
<organism evidence="1 2">
    <name type="scientific">Symbiodinium microadriaticum</name>
    <name type="common">Dinoflagellate</name>
    <name type="synonym">Zooxanthella microadriatica</name>
    <dbReference type="NCBI Taxonomy" id="2951"/>
    <lineage>
        <taxon>Eukaryota</taxon>
        <taxon>Sar</taxon>
        <taxon>Alveolata</taxon>
        <taxon>Dinophyceae</taxon>
        <taxon>Suessiales</taxon>
        <taxon>Symbiodiniaceae</taxon>
        <taxon>Symbiodinium</taxon>
    </lineage>
</organism>
<evidence type="ECO:0000313" key="2">
    <source>
        <dbReference type="Proteomes" id="UP000186817"/>
    </source>
</evidence>
<sequence length="46" mass="5398">MKGRRSKSKGLVKVLGQDERYPPVLKDNRPVPLWLRLENNIIEKPE</sequence>
<proteinExistence type="predicted"/>